<evidence type="ECO:0000313" key="1">
    <source>
        <dbReference type="EMBL" id="KYM86932.1"/>
    </source>
</evidence>
<accession>A0A151I577</accession>
<proteinExistence type="predicted"/>
<sequence>MINIYAYSYINSFLFYKFYKSYKGPMNQNVFQRNLLVKNPKQQDILHESGRYFQNTKHRRFKEDVLGYQTKWIKEMRANNNVNHIIKIIPKMLFEYWSIDNIIKIYINTESQTQLIVSFRCCQGI</sequence>
<name>A0A151I577_9HYME</name>
<keyword evidence="2" id="KW-1185">Reference proteome</keyword>
<gene>
    <name evidence="1" type="ORF">ALC53_03733</name>
</gene>
<evidence type="ECO:0000313" key="2">
    <source>
        <dbReference type="Proteomes" id="UP000078540"/>
    </source>
</evidence>
<reference evidence="1 2" key="1">
    <citation type="submission" date="2015-09" db="EMBL/GenBank/DDBJ databases">
        <title>Atta colombica WGS genome.</title>
        <authorList>
            <person name="Nygaard S."/>
            <person name="Hu H."/>
            <person name="Boomsma J."/>
            <person name="Zhang G."/>
        </authorList>
    </citation>
    <scope>NUCLEOTIDE SEQUENCE [LARGE SCALE GENOMIC DNA]</scope>
    <source>
        <strain evidence="1">Treedump-2</strain>
        <tissue evidence="1">Whole body</tissue>
    </source>
</reference>
<dbReference type="Proteomes" id="UP000078540">
    <property type="component" value="Unassembled WGS sequence"/>
</dbReference>
<protein>
    <submittedName>
        <fullName evidence="1">Uncharacterized protein</fullName>
    </submittedName>
</protein>
<dbReference type="EMBL" id="KQ976437">
    <property type="protein sequence ID" value="KYM86932.1"/>
    <property type="molecule type" value="Genomic_DNA"/>
</dbReference>
<organism evidence="1 2">
    <name type="scientific">Atta colombica</name>
    <dbReference type="NCBI Taxonomy" id="520822"/>
    <lineage>
        <taxon>Eukaryota</taxon>
        <taxon>Metazoa</taxon>
        <taxon>Ecdysozoa</taxon>
        <taxon>Arthropoda</taxon>
        <taxon>Hexapoda</taxon>
        <taxon>Insecta</taxon>
        <taxon>Pterygota</taxon>
        <taxon>Neoptera</taxon>
        <taxon>Endopterygota</taxon>
        <taxon>Hymenoptera</taxon>
        <taxon>Apocrita</taxon>
        <taxon>Aculeata</taxon>
        <taxon>Formicoidea</taxon>
        <taxon>Formicidae</taxon>
        <taxon>Myrmicinae</taxon>
        <taxon>Atta</taxon>
    </lineage>
</organism>
<dbReference type="AlphaFoldDB" id="A0A151I577"/>